<protein>
    <recommendedName>
        <fullName evidence="4">O-Antigen ligase</fullName>
    </recommendedName>
</protein>
<feature type="transmembrane region" description="Helical" evidence="1">
    <location>
        <begin position="184"/>
        <end position="202"/>
    </location>
</feature>
<keyword evidence="1" id="KW-1133">Transmembrane helix</keyword>
<organism evidence="2 3">
    <name type="scientific">Pseudomonas oryziphila</name>
    <dbReference type="NCBI Taxonomy" id="2894079"/>
    <lineage>
        <taxon>Bacteria</taxon>
        <taxon>Pseudomonadati</taxon>
        <taxon>Pseudomonadota</taxon>
        <taxon>Gammaproteobacteria</taxon>
        <taxon>Pseudomonadales</taxon>
        <taxon>Pseudomonadaceae</taxon>
        <taxon>Pseudomonas</taxon>
    </lineage>
</organism>
<feature type="transmembrane region" description="Helical" evidence="1">
    <location>
        <begin position="329"/>
        <end position="349"/>
    </location>
</feature>
<feature type="transmembrane region" description="Helical" evidence="1">
    <location>
        <begin position="528"/>
        <end position="548"/>
    </location>
</feature>
<keyword evidence="1" id="KW-0472">Membrane</keyword>
<feature type="transmembrane region" description="Helical" evidence="1">
    <location>
        <begin position="503"/>
        <end position="521"/>
    </location>
</feature>
<feature type="transmembrane region" description="Helical" evidence="1">
    <location>
        <begin position="243"/>
        <end position="263"/>
    </location>
</feature>
<feature type="transmembrane region" description="Helical" evidence="1">
    <location>
        <begin position="691"/>
        <end position="710"/>
    </location>
</feature>
<feature type="transmembrane region" description="Helical" evidence="1">
    <location>
        <begin position="722"/>
        <end position="739"/>
    </location>
</feature>
<feature type="transmembrane region" description="Helical" evidence="1">
    <location>
        <begin position="214"/>
        <end position="237"/>
    </location>
</feature>
<evidence type="ECO:0008006" key="4">
    <source>
        <dbReference type="Google" id="ProtNLM"/>
    </source>
</evidence>
<feature type="transmembrane region" description="Helical" evidence="1">
    <location>
        <begin position="482"/>
        <end position="497"/>
    </location>
</feature>
<keyword evidence="1" id="KW-0812">Transmembrane</keyword>
<gene>
    <name evidence="2" type="ORF">EI693_07410</name>
</gene>
<sequence length="760" mass="82303">MAEVFLSEQERHQRFGECIGFTLIQCAALVLVSMAIIFDRAVIAVTFVWACSPLLSCMGSNLFRQALVCGVGVLNGLRKLLPHFGSTLAIGASVYIIRLFMILLLGKQSAGDLFAAFALGGIMGAVFSQALGATMVRNEASLKNSRFRKVFNILLLAMTLAGITLAFAIWHVPELLAWTSKSHVFWMAVSCSLVGGTVMVLAQQLRLQLLQNRAGCDVFGSDVLANLLLVGCVPLLFFGMGEIYLASLYLVGAVLSLVFYLSEDWSVIMEKYRGGRVLSNLRRMAGFGAGQQGWGMLLLVIGLFTPMFVQWGLGLYHADNYYDSGGRLASLPIPLSVVFCCAGIVLMGGYARARRVLLVIFSSFVAMCLSVLVFAQESGAGIDMSKLILMLQYVLPMFALIAGVQAGSMCDALRGLARGVLAVLLVVISLQLVATVVLDKRILSESALLFGVYQGLQYVPVIFVGGYLIALYTLWCDESTHGWLLVLGGLTGAYAALSISVLALFLLSAGGLVFMVTNLFAGVHRVRVLVLAVLLAAGLGGGVVYASGSPLHSLKFNMLFAAAEPVVHPVQTGSPVTTGPAQPSASIASVPRVATTAVTAVCAGGEEGKRLAVPLNLIERLKFWDFYLEGVQESWKAFLLGHERPPERSAFPSAHNYYLDLVYNFGFLALVPLLMLMLHTLHCIFKRAHRIFNEPGILAVTVVVLFILLIDNSLKVGMRQPYPGIVSFFLWGFLLAWLWRFEKPAKTSAVEPRCHAGRDQ</sequence>
<feature type="transmembrane region" description="Helical" evidence="1">
    <location>
        <begin position="356"/>
        <end position="375"/>
    </location>
</feature>
<evidence type="ECO:0000256" key="1">
    <source>
        <dbReference type="SAM" id="Phobius"/>
    </source>
</evidence>
<feature type="transmembrane region" description="Helical" evidence="1">
    <location>
        <begin position="113"/>
        <end position="132"/>
    </location>
</feature>
<reference evidence="2 3" key="1">
    <citation type="submission" date="2018-12" db="EMBL/GenBank/DDBJ databases">
        <authorList>
            <person name="Li S."/>
            <person name="Yang R."/>
            <person name="Chen G."/>
            <person name="Zou L."/>
            <person name="Zhang C."/>
            <person name="Chen Y."/>
            <person name="Liu Z."/>
            <person name="Li Y."/>
            <person name="Yan Y."/>
            <person name="Huang M."/>
            <person name="Chen T."/>
        </authorList>
    </citation>
    <scope>NUCLEOTIDE SEQUENCE [LARGE SCALE GENOMIC DNA]</scope>
    <source>
        <strain evidence="2 3">2014</strain>
    </source>
</reference>
<feature type="transmembrane region" description="Helical" evidence="1">
    <location>
        <begin position="416"/>
        <end position="438"/>
    </location>
</feature>
<evidence type="ECO:0000313" key="2">
    <source>
        <dbReference type="EMBL" id="AZL72934.1"/>
    </source>
</evidence>
<name>A0ABM7CNB9_9PSED</name>
<feature type="transmembrane region" description="Helical" evidence="1">
    <location>
        <begin position="84"/>
        <end position="107"/>
    </location>
</feature>
<keyword evidence="3" id="KW-1185">Reference proteome</keyword>
<evidence type="ECO:0000313" key="3">
    <source>
        <dbReference type="Proteomes" id="UP000272622"/>
    </source>
</evidence>
<accession>A0ABM7CNB9</accession>
<feature type="transmembrane region" description="Helical" evidence="1">
    <location>
        <begin position="661"/>
        <end position="679"/>
    </location>
</feature>
<feature type="transmembrane region" description="Helical" evidence="1">
    <location>
        <begin position="153"/>
        <end position="172"/>
    </location>
</feature>
<feature type="transmembrane region" description="Helical" evidence="1">
    <location>
        <begin position="284"/>
        <end position="309"/>
    </location>
</feature>
<feature type="transmembrane region" description="Helical" evidence="1">
    <location>
        <begin position="458"/>
        <end position="475"/>
    </location>
</feature>
<feature type="transmembrane region" description="Helical" evidence="1">
    <location>
        <begin position="387"/>
        <end position="404"/>
    </location>
</feature>
<dbReference type="Proteomes" id="UP000272622">
    <property type="component" value="Chromosome"/>
</dbReference>
<feature type="transmembrane region" description="Helical" evidence="1">
    <location>
        <begin position="43"/>
        <end position="63"/>
    </location>
</feature>
<dbReference type="EMBL" id="CP034337">
    <property type="protein sequence ID" value="AZL72934.1"/>
    <property type="molecule type" value="Genomic_DNA"/>
</dbReference>
<dbReference type="RefSeq" id="WP_125463137.1">
    <property type="nucleotide sequence ID" value="NZ_CP034337.1"/>
</dbReference>
<proteinExistence type="predicted"/>
<feature type="transmembrane region" description="Helical" evidence="1">
    <location>
        <begin position="18"/>
        <end position="37"/>
    </location>
</feature>